<reference evidence="17 18" key="1">
    <citation type="submission" date="2021-01" db="EMBL/GenBank/DDBJ databases">
        <title>Entomomonas sp. F2A isolated from a house cricket (Acheta domesticus).</title>
        <authorList>
            <person name="Spergser J."/>
            <person name="Busse H.-J."/>
        </authorList>
    </citation>
    <scope>NUCLEOTIDE SEQUENCE [LARGE SCALE GENOMIC DNA]</scope>
    <source>
        <strain evidence="17 18">F2A</strain>
    </source>
</reference>
<evidence type="ECO:0000256" key="13">
    <source>
        <dbReference type="ARBA" id="ARBA00047880"/>
    </source>
</evidence>
<gene>
    <name evidence="17" type="primary">ribF</name>
    <name evidence="17" type="ORF">JHT90_12795</name>
</gene>
<dbReference type="GO" id="GO:0006747">
    <property type="term" value="P:FAD biosynthetic process"/>
    <property type="evidence" value="ECO:0007669"/>
    <property type="project" value="UniProtKB-UniRule"/>
</dbReference>
<comment type="similarity">
    <text evidence="15">Belongs to the ribF family.</text>
</comment>
<dbReference type="PANTHER" id="PTHR22749:SF6">
    <property type="entry name" value="RIBOFLAVIN KINASE"/>
    <property type="match status" value="1"/>
</dbReference>
<dbReference type="PIRSF" id="PIRSF004491">
    <property type="entry name" value="FAD_Synth"/>
    <property type="match status" value="1"/>
</dbReference>
<evidence type="ECO:0000256" key="10">
    <source>
        <dbReference type="ARBA" id="ARBA00022827"/>
    </source>
</evidence>
<dbReference type="InterPro" id="IPR015865">
    <property type="entry name" value="Riboflavin_kinase_bac/euk"/>
</dbReference>
<dbReference type="InterPro" id="IPR023465">
    <property type="entry name" value="Riboflavin_kinase_dom_sf"/>
</dbReference>
<dbReference type="PANTHER" id="PTHR22749">
    <property type="entry name" value="RIBOFLAVIN KINASE/FMN ADENYLYLTRANSFERASE"/>
    <property type="match status" value="1"/>
</dbReference>
<evidence type="ECO:0000259" key="16">
    <source>
        <dbReference type="SMART" id="SM00904"/>
    </source>
</evidence>
<keyword evidence="10 15" id="KW-0274">FAD</keyword>
<comment type="catalytic activity">
    <reaction evidence="14 15">
        <text>FMN + ATP + H(+) = FAD + diphosphate</text>
        <dbReference type="Rhea" id="RHEA:17237"/>
        <dbReference type="ChEBI" id="CHEBI:15378"/>
        <dbReference type="ChEBI" id="CHEBI:30616"/>
        <dbReference type="ChEBI" id="CHEBI:33019"/>
        <dbReference type="ChEBI" id="CHEBI:57692"/>
        <dbReference type="ChEBI" id="CHEBI:58210"/>
        <dbReference type="EC" id="2.7.7.2"/>
    </reaction>
</comment>
<dbReference type="NCBIfam" id="NF004162">
    <property type="entry name" value="PRK05627.1-5"/>
    <property type="match status" value="1"/>
</dbReference>
<evidence type="ECO:0000256" key="5">
    <source>
        <dbReference type="ARBA" id="ARBA00022643"/>
    </source>
</evidence>
<proteinExistence type="inferred from homology"/>
<keyword evidence="9 15" id="KW-0418">Kinase</keyword>
<dbReference type="SMART" id="SM00904">
    <property type="entry name" value="Flavokinase"/>
    <property type="match status" value="1"/>
</dbReference>
<dbReference type="FunFam" id="3.40.50.620:FF:000021">
    <property type="entry name" value="Riboflavin biosynthesis protein"/>
    <property type="match status" value="1"/>
</dbReference>
<comment type="catalytic activity">
    <reaction evidence="13 15">
        <text>riboflavin + ATP = FMN + ADP + H(+)</text>
        <dbReference type="Rhea" id="RHEA:14357"/>
        <dbReference type="ChEBI" id="CHEBI:15378"/>
        <dbReference type="ChEBI" id="CHEBI:30616"/>
        <dbReference type="ChEBI" id="CHEBI:57986"/>
        <dbReference type="ChEBI" id="CHEBI:58210"/>
        <dbReference type="ChEBI" id="CHEBI:456216"/>
        <dbReference type="EC" id="2.7.1.26"/>
    </reaction>
</comment>
<evidence type="ECO:0000256" key="15">
    <source>
        <dbReference type="PIRNR" id="PIRNR004491"/>
    </source>
</evidence>
<comment type="pathway">
    <text evidence="3 15">Cofactor biosynthesis; FMN biosynthesis; FMN from riboflavin (ATP route): step 1/1.</text>
</comment>
<organism evidence="17 18">
    <name type="scientific">Entomomonas asaccharolytica</name>
    <dbReference type="NCBI Taxonomy" id="2785331"/>
    <lineage>
        <taxon>Bacteria</taxon>
        <taxon>Pseudomonadati</taxon>
        <taxon>Pseudomonadota</taxon>
        <taxon>Gammaproteobacteria</taxon>
        <taxon>Pseudomonadales</taxon>
        <taxon>Pseudomonadaceae</taxon>
        <taxon>Entomomonas</taxon>
    </lineage>
</organism>
<dbReference type="Gene3D" id="3.40.50.620">
    <property type="entry name" value="HUPs"/>
    <property type="match status" value="1"/>
</dbReference>
<keyword evidence="12" id="KW-0511">Multifunctional enzyme</keyword>
<dbReference type="GO" id="GO:0009231">
    <property type="term" value="P:riboflavin biosynthetic process"/>
    <property type="evidence" value="ECO:0007669"/>
    <property type="project" value="InterPro"/>
</dbReference>
<dbReference type="NCBIfam" id="NF004163">
    <property type="entry name" value="PRK05627.1-6"/>
    <property type="match status" value="1"/>
</dbReference>
<dbReference type="InterPro" id="IPR015864">
    <property type="entry name" value="FAD_synthase"/>
</dbReference>
<accession>A0A974NEP5</accession>
<keyword evidence="6 15" id="KW-0808">Transferase</keyword>
<dbReference type="NCBIfam" id="NF004160">
    <property type="entry name" value="PRK05627.1-3"/>
    <property type="match status" value="1"/>
</dbReference>
<dbReference type="GO" id="GO:0005524">
    <property type="term" value="F:ATP binding"/>
    <property type="evidence" value="ECO:0007669"/>
    <property type="project" value="UniProtKB-UniRule"/>
</dbReference>
<dbReference type="InterPro" id="IPR023468">
    <property type="entry name" value="Riboflavin_kinase"/>
</dbReference>
<comment type="pathway">
    <text evidence="2 15">Cofactor biosynthesis; FAD biosynthesis; FAD from FMN: step 1/1.</text>
</comment>
<keyword evidence="8 15" id="KW-0547">Nucleotide-binding</keyword>
<evidence type="ECO:0000256" key="1">
    <source>
        <dbReference type="ARBA" id="ARBA00002121"/>
    </source>
</evidence>
<dbReference type="SUPFAM" id="SSF52374">
    <property type="entry name" value="Nucleotidylyl transferase"/>
    <property type="match status" value="1"/>
</dbReference>
<dbReference type="EC" id="2.7.7.2" evidence="15"/>
<evidence type="ECO:0000313" key="18">
    <source>
        <dbReference type="Proteomes" id="UP000595278"/>
    </source>
</evidence>
<name>A0A974NEP5_9GAMM</name>
<feature type="domain" description="Riboflavin kinase" evidence="16">
    <location>
        <begin position="183"/>
        <end position="307"/>
    </location>
</feature>
<keyword evidence="11 15" id="KW-0067">ATP-binding</keyword>
<dbReference type="CDD" id="cd02064">
    <property type="entry name" value="FAD_synthetase_N"/>
    <property type="match status" value="1"/>
</dbReference>
<dbReference type="InterPro" id="IPR014729">
    <property type="entry name" value="Rossmann-like_a/b/a_fold"/>
</dbReference>
<comment type="function">
    <text evidence="1">Catalyzes the phosphorylation of riboflavin to FMN followed by the adenylation of FMN to FAD.</text>
</comment>
<evidence type="ECO:0000256" key="3">
    <source>
        <dbReference type="ARBA" id="ARBA00005201"/>
    </source>
</evidence>
<keyword evidence="5 15" id="KW-0288">FMN</keyword>
<dbReference type="RefSeq" id="WP_201091634.1">
    <property type="nucleotide sequence ID" value="NZ_CP067393.1"/>
</dbReference>
<evidence type="ECO:0000256" key="2">
    <source>
        <dbReference type="ARBA" id="ARBA00004726"/>
    </source>
</evidence>
<dbReference type="GO" id="GO:0008531">
    <property type="term" value="F:riboflavin kinase activity"/>
    <property type="evidence" value="ECO:0007669"/>
    <property type="project" value="UniProtKB-UniRule"/>
</dbReference>
<evidence type="ECO:0000256" key="6">
    <source>
        <dbReference type="ARBA" id="ARBA00022679"/>
    </source>
</evidence>
<evidence type="ECO:0000256" key="4">
    <source>
        <dbReference type="ARBA" id="ARBA00022630"/>
    </source>
</evidence>
<evidence type="ECO:0000256" key="7">
    <source>
        <dbReference type="ARBA" id="ARBA00022695"/>
    </source>
</evidence>
<evidence type="ECO:0000256" key="12">
    <source>
        <dbReference type="ARBA" id="ARBA00023268"/>
    </source>
</evidence>
<evidence type="ECO:0000256" key="14">
    <source>
        <dbReference type="ARBA" id="ARBA00049494"/>
    </source>
</evidence>
<dbReference type="GO" id="GO:0009398">
    <property type="term" value="P:FMN biosynthetic process"/>
    <property type="evidence" value="ECO:0007669"/>
    <property type="project" value="UniProtKB-UniRule"/>
</dbReference>
<dbReference type="AlphaFoldDB" id="A0A974NEP5"/>
<sequence length="314" mass="35610">MRLVRCLQDLKNFKQGCVATIGNFDGLHLGHQAILEHVKACAKKLGVPSCAIIFEPQPKEFFDPQGAPIRLTRVREKLELLRDQGIDIVLCLHFNQRFREISAEDFIKKILVDGLHVKHIEVGDDFHFGAKRSGNFAMLQEAGKQYGFTVQDAKTVYLDEQRISSTRVRNALLADDLELVERLLGRPFQLSGKVIKGQQLARKLGCPTANIQLKRKHAPLRGVFVVSCELEGKVYCGVANIGIRPTVHGDGRSHLEVHLLDYSGDLYNRHLRVTFHHKLRDEKKFNSLDELKAAIDNDVTNARAYWQARGFLNR</sequence>
<keyword evidence="7 15" id="KW-0548">Nucleotidyltransferase</keyword>
<dbReference type="Pfam" id="PF06574">
    <property type="entry name" value="FAD_syn"/>
    <property type="match status" value="1"/>
</dbReference>
<dbReference type="NCBIfam" id="NF004159">
    <property type="entry name" value="PRK05627.1-2"/>
    <property type="match status" value="1"/>
</dbReference>
<dbReference type="Proteomes" id="UP000595278">
    <property type="component" value="Chromosome"/>
</dbReference>
<evidence type="ECO:0000256" key="8">
    <source>
        <dbReference type="ARBA" id="ARBA00022741"/>
    </source>
</evidence>
<dbReference type="EC" id="2.7.1.26" evidence="15"/>
<keyword evidence="4 15" id="KW-0285">Flavoprotein</keyword>
<dbReference type="Gene3D" id="2.40.30.30">
    <property type="entry name" value="Riboflavin kinase-like"/>
    <property type="match status" value="1"/>
</dbReference>
<dbReference type="KEGG" id="eaz:JHT90_12795"/>
<dbReference type="NCBIfam" id="TIGR00083">
    <property type="entry name" value="ribF"/>
    <property type="match status" value="1"/>
</dbReference>
<protein>
    <recommendedName>
        <fullName evidence="15">Riboflavin biosynthesis protein</fullName>
    </recommendedName>
    <domain>
        <recommendedName>
            <fullName evidence="15">Riboflavin kinase</fullName>
            <ecNumber evidence="15">2.7.1.26</ecNumber>
        </recommendedName>
        <alternativeName>
            <fullName evidence="15">Flavokinase</fullName>
        </alternativeName>
    </domain>
    <domain>
        <recommendedName>
            <fullName evidence="15">FMN adenylyltransferase</fullName>
            <ecNumber evidence="15">2.7.7.2</ecNumber>
        </recommendedName>
        <alternativeName>
            <fullName evidence="15">FAD pyrophosphorylase</fullName>
        </alternativeName>
        <alternativeName>
            <fullName evidence="15">FAD synthase</fullName>
        </alternativeName>
    </domain>
</protein>
<evidence type="ECO:0000256" key="11">
    <source>
        <dbReference type="ARBA" id="ARBA00022840"/>
    </source>
</evidence>
<evidence type="ECO:0000256" key="9">
    <source>
        <dbReference type="ARBA" id="ARBA00022777"/>
    </source>
</evidence>
<dbReference type="Pfam" id="PF01687">
    <property type="entry name" value="Flavokinase"/>
    <property type="match status" value="1"/>
</dbReference>
<dbReference type="InterPro" id="IPR002606">
    <property type="entry name" value="Riboflavin_kinase_bac"/>
</dbReference>
<dbReference type="GO" id="GO:0003919">
    <property type="term" value="F:FMN adenylyltransferase activity"/>
    <property type="evidence" value="ECO:0007669"/>
    <property type="project" value="UniProtKB-UniRule"/>
</dbReference>
<keyword evidence="18" id="KW-1185">Reference proteome</keyword>
<dbReference type="SUPFAM" id="SSF82114">
    <property type="entry name" value="Riboflavin kinase-like"/>
    <property type="match status" value="1"/>
</dbReference>
<evidence type="ECO:0000313" key="17">
    <source>
        <dbReference type="EMBL" id="QQP85246.1"/>
    </source>
</evidence>
<dbReference type="EMBL" id="CP067393">
    <property type="protein sequence ID" value="QQP85246.1"/>
    <property type="molecule type" value="Genomic_DNA"/>
</dbReference>